<keyword evidence="4 7" id="KW-0238">DNA-binding</keyword>
<evidence type="ECO:0000256" key="9">
    <source>
        <dbReference type="SAM" id="MobiDB-lite"/>
    </source>
</evidence>
<feature type="DNA-binding region" description="Homeobox" evidence="7">
    <location>
        <begin position="145"/>
        <end position="204"/>
    </location>
</feature>
<dbReference type="GO" id="GO:0000978">
    <property type="term" value="F:RNA polymerase II cis-regulatory region sequence-specific DNA binding"/>
    <property type="evidence" value="ECO:0007669"/>
    <property type="project" value="TreeGrafter"/>
</dbReference>
<dbReference type="PROSITE" id="PS00027">
    <property type="entry name" value="HOMEOBOX_1"/>
    <property type="match status" value="1"/>
</dbReference>
<evidence type="ECO:0000259" key="10">
    <source>
        <dbReference type="PROSITE" id="PS50071"/>
    </source>
</evidence>
<evidence type="ECO:0000256" key="7">
    <source>
        <dbReference type="PROSITE-ProRule" id="PRU00108"/>
    </source>
</evidence>
<name>B9V2C5_9CNID</name>
<dbReference type="PANTHER" id="PTHR45659">
    <property type="entry name" value="HOMEOBOX PROTEIN HOX"/>
    <property type="match status" value="1"/>
</dbReference>
<dbReference type="EMBL" id="FJ392842">
    <property type="protein sequence ID" value="ACM62725.1"/>
    <property type="molecule type" value="mRNA"/>
</dbReference>
<comment type="similarity">
    <text evidence="2">Belongs to the Antp homeobox family.</text>
</comment>
<dbReference type="SUPFAM" id="SSF46689">
    <property type="entry name" value="Homeodomain-like"/>
    <property type="match status" value="1"/>
</dbReference>
<dbReference type="PANTHER" id="PTHR45659:SF10">
    <property type="entry name" value="HOMEOBOX PROTEIN HOX-A5"/>
    <property type="match status" value="1"/>
</dbReference>
<evidence type="ECO:0000313" key="11">
    <source>
        <dbReference type="EMBL" id="ACM62725.1"/>
    </source>
</evidence>
<sequence length="226" mass="25764">MNNRPPLLTTPFHPQQPSSTPPASSTPPITSSSSTTSSDEYTGNKSPKSEVTSLQDEQNSLIEQRIQDRTINLRNTAWPTYPNNRLFNFDLGIGGTGQADLSPIFTNTISSCMVTPPNRNMNWFNRPSSAGTNDSWSNEFSQDPTMRSRPCFSSHQTRELEREFGVCQYVTRRRRIELAYTLSLTEKQIKTWFQNRRVKERKQKKISGEVIEHPDHTQGLLNQTVI</sequence>
<dbReference type="InterPro" id="IPR009057">
    <property type="entry name" value="Homeodomain-like_sf"/>
</dbReference>
<dbReference type="PROSITE" id="PS50071">
    <property type="entry name" value="HOMEOBOX_2"/>
    <property type="match status" value="1"/>
</dbReference>
<proteinExistence type="evidence at transcript level"/>
<evidence type="ECO:0000256" key="1">
    <source>
        <dbReference type="ARBA" id="ARBA00004123"/>
    </source>
</evidence>
<organism evidence="11">
    <name type="scientific">Clytia hemisphaerica</name>
    <dbReference type="NCBI Taxonomy" id="252671"/>
    <lineage>
        <taxon>Eukaryota</taxon>
        <taxon>Metazoa</taxon>
        <taxon>Cnidaria</taxon>
        <taxon>Hydrozoa</taxon>
        <taxon>Hydroidolina</taxon>
        <taxon>Leptothecata</taxon>
        <taxon>Obeliida</taxon>
        <taxon>Clytiidae</taxon>
        <taxon>Clytia</taxon>
    </lineage>
</organism>
<dbReference type="CDD" id="cd00086">
    <property type="entry name" value="homeodomain"/>
    <property type="match status" value="1"/>
</dbReference>
<dbReference type="PRINTS" id="PR00024">
    <property type="entry name" value="HOMEOBOX"/>
</dbReference>
<dbReference type="Pfam" id="PF00046">
    <property type="entry name" value="Homeodomain"/>
    <property type="match status" value="1"/>
</dbReference>
<keyword evidence="5 7" id="KW-0371">Homeobox</keyword>
<dbReference type="GO" id="GO:0009952">
    <property type="term" value="P:anterior/posterior pattern specification"/>
    <property type="evidence" value="ECO:0007669"/>
    <property type="project" value="TreeGrafter"/>
</dbReference>
<keyword evidence="3" id="KW-0217">Developmental protein</keyword>
<feature type="compositionally biased region" description="Low complexity" evidence="9">
    <location>
        <begin position="17"/>
        <end position="38"/>
    </location>
</feature>
<dbReference type="Gene3D" id="1.10.10.60">
    <property type="entry name" value="Homeodomain-like"/>
    <property type="match status" value="1"/>
</dbReference>
<dbReference type="GO" id="GO:0005634">
    <property type="term" value="C:nucleus"/>
    <property type="evidence" value="ECO:0007669"/>
    <property type="project" value="UniProtKB-SubCell"/>
</dbReference>
<protein>
    <submittedName>
        <fullName evidence="11">Cdx caudal homeodomain protein</fullName>
    </submittedName>
</protein>
<dbReference type="GO" id="GO:0000981">
    <property type="term" value="F:DNA-binding transcription factor activity, RNA polymerase II-specific"/>
    <property type="evidence" value="ECO:0007669"/>
    <property type="project" value="InterPro"/>
</dbReference>
<feature type="region of interest" description="Disordered" evidence="9">
    <location>
        <begin position="129"/>
        <end position="151"/>
    </location>
</feature>
<dbReference type="InterPro" id="IPR001356">
    <property type="entry name" value="HD"/>
</dbReference>
<feature type="domain" description="Homeobox" evidence="10">
    <location>
        <begin position="143"/>
        <end position="203"/>
    </location>
</feature>
<evidence type="ECO:0000256" key="3">
    <source>
        <dbReference type="ARBA" id="ARBA00022473"/>
    </source>
</evidence>
<reference evidence="11" key="1">
    <citation type="journal article" date="2009" name="PLoS ONE">
        <title>Are Hox genes ancestrally involved in axial patterning? Evidence from the hydrozoan Clytia hemisphaerica (Cnidaria).</title>
        <authorList>
            <person name="Chiori R."/>
            <person name="Jager M."/>
            <person name="Denker E."/>
            <person name="Wincker P."/>
            <person name="Da Silva C."/>
            <person name="Le Guyader H."/>
            <person name="Manuel M."/>
            <person name="Queinnec E."/>
        </authorList>
    </citation>
    <scope>NUCLEOTIDE SEQUENCE</scope>
</reference>
<dbReference type="SMART" id="SM00389">
    <property type="entry name" value="HOX"/>
    <property type="match status" value="1"/>
</dbReference>
<dbReference type="InterPro" id="IPR020479">
    <property type="entry name" value="HD_metazoa"/>
</dbReference>
<dbReference type="InterPro" id="IPR050296">
    <property type="entry name" value="Antp_homeobox"/>
</dbReference>
<accession>B9V2C5</accession>
<feature type="region of interest" description="Disordered" evidence="9">
    <location>
        <begin position="1"/>
        <end position="57"/>
    </location>
</feature>
<evidence type="ECO:0000256" key="4">
    <source>
        <dbReference type="ARBA" id="ARBA00023125"/>
    </source>
</evidence>
<keyword evidence="6 7" id="KW-0539">Nucleus</keyword>
<comment type="subcellular location">
    <subcellularLocation>
        <location evidence="1 7 8">Nucleus</location>
    </subcellularLocation>
</comment>
<evidence type="ECO:0000256" key="2">
    <source>
        <dbReference type="ARBA" id="ARBA00009107"/>
    </source>
</evidence>
<dbReference type="InterPro" id="IPR017970">
    <property type="entry name" value="Homeobox_CS"/>
</dbReference>
<evidence type="ECO:0000256" key="5">
    <source>
        <dbReference type="ARBA" id="ARBA00023155"/>
    </source>
</evidence>
<evidence type="ECO:0000256" key="8">
    <source>
        <dbReference type="RuleBase" id="RU000682"/>
    </source>
</evidence>
<feature type="compositionally biased region" description="Polar residues" evidence="9">
    <location>
        <begin position="39"/>
        <end position="57"/>
    </location>
</feature>
<evidence type="ECO:0000256" key="6">
    <source>
        <dbReference type="ARBA" id="ARBA00023242"/>
    </source>
</evidence>
<dbReference type="AlphaFoldDB" id="B9V2C5"/>